<evidence type="ECO:0000256" key="1">
    <source>
        <dbReference type="ARBA" id="ARBA00000085"/>
    </source>
</evidence>
<dbReference type="SMART" id="SM00387">
    <property type="entry name" value="HATPase_c"/>
    <property type="match status" value="1"/>
</dbReference>
<dbReference type="GO" id="GO:0000155">
    <property type="term" value="F:phosphorelay sensor kinase activity"/>
    <property type="evidence" value="ECO:0007669"/>
    <property type="project" value="InterPro"/>
</dbReference>
<evidence type="ECO:0000256" key="10">
    <source>
        <dbReference type="SAM" id="MobiDB-lite"/>
    </source>
</evidence>
<protein>
    <recommendedName>
        <fullName evidence="3">Chemotaxis protein CheA</fullName>
        <ecNumber evidence="2">2.7.13.3</ecNumber>
    </recommendedName>
</protein>
<dbReference type="InterPro" id="IPR002545">
    <property type="entry name" value="CheW-lke_dom"/>
</dbReference>
<gene>
    <name evidence="14" type="ordered locus">Hhal_0474</name>
</gene>
<dbReference type="Pfam" id="PF01584">
    <property type="entry name" value="CheW"/>
    <property type="match status" value="1"/>
</dbReference>
<dbReference type="InterPro" id="IPR036061">
    <property type="entry name" value="CheW-like_dom_sf"/>
</dbReference>
<dbReference type="InterPro" id="IPR051315">
    <property type="entry name" value="Bact_Chemotaxis_CheA"/>
</dbReference>
<proteinExistence type="predicted"/>
<evidence type="ECO:0000256" key="9">
    <source>
        <dbReference type="PROSITE-ProRule" id="PRU00110"/>
    </source>
</evidence>
<dbReference type="STRING" id="349124.Hhal_0474"/>
<evidence type="ECO:0000256" key="4">
    <source>
        <dbReference type="ARBA" id="ARBA00022553"/>
    </source>
</evidence>
<dbReference type="PROSITE" id="PS50894">
    <property type="entry name" value="HPT"/>
    <property type="match status" value="1"/>
</dbReference>
<dbReference type="KEGG" id="hha:Hhal_0474"/>
<dbReference type="OrthoDB" id="9803176at2"/>
<evidence type="ECO:0000256" key="8">
    <source>
        <dbReference type="ARBA" id="ARBA00035100"/>
    </source>
</evidence>
<comment type="function">
    <text evidence="8">Involved in the transmission of sensory signals from the chemoreceptors to the flagellar motors. CheA is autophosphorylated; it can transfer its phosphate group to either CheB or CheY.</text>
</comment>
<evidence type="ECO:0000256" key="2">
    <source>
        <dbReference type="ARBA" id="ARBA00012438"/>
    </source>
</evidence>
<keyword evidence="6 14" id="KW-0418">Kinase</keyword>
<dbReference type="Gene3D" id="3.30.565.10">
    <property type="entry name" value="Histidine kinase-like ATPase, C-terminal domain"/>
    <property type="match status" value="1"/>
</dbReference>
<dbReference type="InterPro" id="IPR004105">
    <property type="entry name" value="CheA-like_dim"/>
</dbReference>
<evidence type="ECO:0000259" key="13">
    <source>
        <dbReference type="PROSITE" id="PS50894"/>
    </source>
</evidence>
<dbReference type="HOGENOM" id="CLU_000650_3_7_6"/>
<dbReference type="SUPFAM" id="SSF47384">
    <property type="entry name" value="Homodimeric domain of signal transducing histidine kinase"/>
    <property type="match status" value="1"/>
</dbReference>
<dbReference type="SMART" id="SM00073">
    <property type="entry name" value="HPT"/>
    <property type="match status" value="1"/>
</dbReference>
<evidence type="ECO:0000259" key="12">
    <source>
        <dbReference type="PROSITE" id="PS50851"/>
    </source>
</evidence>
<dbReference type="PANTHER" id="PTHR43395:SF1">
    <property type="entry name" value="CHEMOTAXIS PROTEIN CHEA"/>
    <property type="match status" value="1"/>
</dbReference>
<dbReference type="Pfam" id="PF02518">
    <property type="entry name" value="HATPase_c"/>
    <property type="match status" value="1"/>
</dbReference>
<dbReference type="PRINTS" id="PR00344">
    <property type="entry name" value="BCTRLSENSOR"/>
</dbReference>
<dbReference type="CDD" id="cd16916">
    <property type="entry name" value="HATPase_CheA-like"/>
    <property type="match status" value="1"/>
</dbReference>
<feature type="region of interest" description="Disordered" evidence="10">
    <location>
        <begin position="127"/>
        <end position="162"/>
    </location>
</feature>
<dbReference type="Proteomes" id="UP000000647">
    <property type="component" value="Chromosome"/>
</dbReference>
<dbReference type="SUPFAM" id="SSF47226">
    <property type="entry name" value="Histidine-containing phosphotransfer domain, HPT domain"/>
    <property type="match status" value="1"/>
</dbReference>
<dbReference type="GO" id="GO:0005737">
    <property type="term" value="C:cytoplasm"/>
    <property type="evidence" value="ECO:0007669"/>
    <property type="project" value="InterPro"/>
</dbReference>
<dbReference type="SUPFAM" id="SSF50341">
    <property type="entry name" value="CheW-like"/>
    <property type="match status" value="1"/>
</dbReference>
<evidence type="ECO:0000313" key="15">
    <source>
        <dbReference type="Proteomes" id="UP000000647"/>
    </source>
</evidence>
<dbReference type="AlphaFoldDB" id="A1WUA0"/>
<dbReference type="InterPro" id="IPR008207">
    <property type="entry name" value="Sig_transdc_His_kin_Hpt_dom"/>
</dbReference>
<keyword evidence="4 9" id="KW-0597">Phosphoprotein</keyword>
<name>A1WUA0_HALHL</name>
<feature type="region of interest" description="Disordered" evidence="10">
    <location>
        <begin position="242"/>
        <end position="338"/>
    </location>
</feature>
<keyword evidence="15" id="KW-1185">Reference proteome</keyword>
<dbReference type="InterPro" id="IPR036641">
    <property type="entry name" value="HPT_dom_sf"/>
</dbReference>
<dbReference type="Pfam" id="PF02895">
    <property type="entry name" value="H-kinase_dim"/>
    <property type="match status" value="1"/>
</dbReference>
<evidence type="ECO:0000256" key="6">
    <source>
        <dbReference type="ARBA" id="ARBA00022777"/>
    </source>
</evidence>
<feature type="compositionally biased region" description="Low complexity" evidence="10">
    <location>
        <begin position="208"/>
        <end position="221"/>
    </location>
</feature>
<keyword evidence="5" id="KW-0808">Transferase</keyword>
<dbReference type="EC" id="2.7.13.3" evidence="2"/>
<feature type="domain" description="HPt" evidence="13">
    <location>
        <begin position="2"/>
        <end position="106"/>
    </location>
</feature>
<feature type="compositionally biased region" description="Gly residues" evidence="10">
    <location>
        <begin position="309"/>
        <end position="338"/>
    </location>
</feature>
<feature type="region of interest" description="Disordered" evidence="10">
    <location>
        <begin position="200"/>
        <end position="229"/>
    </location>
</feature>
<feature type="modified residue" description="Phosphohistidine" evidence="9">
    <location>
        <position position="49"/>
    </location>
</feature>
<evidence type="ECO:0000256" key="5">
    <source>
        <dbReference type="ARBA" id="ARBA00022679"/>
    </source>
</evidence>
<dbReference type="InterPro" id="IPR004358">
    <property type="entry name" value="Sig_transdc_His_kin-like_C"/>
</dbReference>
<dbReference type="InterPro" id="IPR036890">
    <property type="entry name" value="HATPase_C_sf"/>
</dbReference>
<dbReference type="Gene3D" id="2.30.30.40">
    <property type="entry name" value="SH3 Domains"/>
    <property type="match status" value="1"/>
</dbReference>
<dbReference type="GO" id="GO:0006935">
    <property type="term" value="P:chemotaxis"/>
    <property type="evidence" value="ECO:0007669"/>
    <property type="project" value="InterPro"/>
</dbReference>
<dbReference type="EMBL" id="CP000544">
    <property type="protein sequence ID" value="ABM61262.1"/>
    <property type="molecule type" value="Genomic_DNA"/>
</dbReference>
<keyword evidence="7" id="KW-0902">Two-component regulatory system</keyword>
<evidence type="ECO:0000313" key="14">
    <source>
        <dbReference type="EMBL" id="ABM61262.1"/>
    </source>
</evidence>
<feature type="domain" description="Histidine kinase" evidence="11">
    <location>
        <begin position="378"/>
        <end position="589"/>
    </location>
</feature>
<evidence type="ECO:0000256" key="7">
    <source>
        <dbReference type="ARBA" id="ARBA00023012"/>
    </source>
</evidence>
<sequence>MAIDLDDDIVQDFLVESREILDRLGEQLVDLEQHGEDKDLLNSVFRGFHTIKGGAGFLGLDPLVDVCHRTEDVFNLLRNGDKQVSQELMDSVLRALDVVVAQFGQIESGSDPEPAPAELLQELDRLKKPDAGGSAPPAAGAEPAPAAAQPATPGQGGDGSDAEFDELLTALDEGDEASVDTGGDEISDAEFEQLLDELHGKGQHQGKPAAEQPAADAPAGSDSGGGGEEITEEEFEQLLDSLYGPGAAPGKDAPPPAVDGAQESTPEPAPPQPSPSSPSAPEQPAAESPQPATGQGSGGAEKPARQPAAGGGGNKGGGGGGAADKGGAAGADAGGGGNKVEASVRVDTAKLDEIMNLVGELVLVRNRLSNLRNEVDDDRLGQAVSDLELVTSDLQSSVMKTRMQPIKKVFGRFPRVIRDLARQLDKEVTLETHGEDTDLDKNMVEALADPMVHLVRNAVDHGVEYPDEREAAGKPRQGTVTLAAEQEGDHILLTIADDGRGMDPDKLRGLAVKKGLMDEESASRLDDKEAFSLIFHAGFSSKEEISDVSGRGVGMDVVKNSLSRLNGTVDIDSELGRGTVMRIQLPLTLAILPTLMVKISGRKFALPMSVVREIFELQDVRTNVVNNRLVAIVRDKAMPLFFLERWLSQAGEPVLTTKREMANGEESEDERQVITVIVGNQAVGFVVDEVIGLEEVVIKPLGALLHGLPGLAGSTITGDGQIALIVDIPSLIKAYGKRL</sequence>
<organism evidence="14 15">
    <name type="scientific">Halorhodospira halophila (strain DSM 244 / SL1)</name>
    <name type="common">Ectothiorhodospira halophila (strain DSM 244 / SL1)</name>
    <dbReference type="NCBI Taxonomy" id="349124"/>
    <lineage>
        <taxon>Bacteria</taxon>
        <taxon>Pseudomonadati</taxon>
        <taxon>Pseudomonadota</taxon>
        <taxon>Gammaproteobacteria</taxon>
        <taxon>Chromatiales</taxon>
        <taxon>Ectothiorhodospiraceae</taxon>
        <taxon>Halorhodospira</taxon>
    </lineage>
</organism>
<dbReference type="InterPro" id="IPR003594">
    <property type="entry name" value="HATPase_dom"/>
</dbReference>
<dbReference type="InterPro" id="IPR037006">
    <property type="entry name" value="CheA-like_homodim_sf"/>
</dbReference>
<dbReference type="eggNOG" id="COG2198">
    <property type="taxonomic scope" value="Bacteria"/>
</dbReference>
<dbReference type="PROSITE" id="PS50109">
    <property type="entry name" value="HIS_KIN"/>
    <property type="match status" value="1"/>
</dbReference>
<feature type="domain" description="CheW-like" evidence="12">
    <location>
        <begin position="591"/>
        <end position="737"/>
    </location>
</feature>
<reference evidence="14 15" key="2">
    <citation type="journal article" date="2013" name="Stand. Genomic Sci.">
        <title>Complete genome sequence of Halorhodospira halophila SL1.</title>
        <authorList>
            <person name="Challacombe J.F."/>
            <person name="Majid S."/>
            <person name="Deole R."/>
            <person name="Brettin T.S."/>
            <person name="Bruce D."/>
            <person name="Delano S.F."/>
            <person name="Detter J.C."/>
            <person name="Gleasner C.D."/>
            <person name="Han C.S."/>
            <person name="Misra M."/>
            <person name="Reitenga K.G."/>
            <person name="Mikhailova N."/>
            <person name="Woyke T."/>
            <person name="Pitluck S."/>
            <person name="Nolan M."/>
            <person name="Land M.L."/>
            <person name="Saunders E."/>
            <person name="Tapia R."/>
            <person name="Lapidus A."/>
            <person name="Ivanova N."/>
            <person name="Hoff W.D."/>
        </authorList>
    </citation>
    <scope>NUCLEOTIDE SEQUENCE [LARGE SCALE GENOMIC DNA]</scope>
    <source>
        <strain evidence="15">DSM 244 / SL1</strain>
    </source>
</reference>
<comment type="catalytic activity">
    <reaction evidence="1">
        <text>ATP + protein L-histidine = ADP + protein N-phospho-L-histidine.</text>
        <dbReference type="EC" id="2.7.13.3"/>
    </reaction>
</comment>
<accession>A1WUA0</accession>
<dbReference type="Gene3D" id="1.10.287.560">
    <property type="entry name" value="Histidine kinase CheA-like, homodimeric domain"/>
    <property type="match status" value="1"/>
</dbReference>
<dbReference type="FunFam" id="1.20.120.160:FF:000008">
    <property type="entry name" value="Chemotaxis sensor histidine kinase CheA"/>
    <property type="match status" value="1"/>
</dbReference>
<dbReference type="InterPro" id="IPR036097">
    <property type="entry name" value="HisK_dim/P_sf"/>
</dbReference>
<dbReference type="SMART" id="SM01231">
    <property type="entry name" value="H-kinase_dim"/>
    <property type="match status" value="1"/>
</dbReference>
<dbReference type="PANTHER" id="PTHR43395">
    <property type="entry name" value="SENSOR HISTIDINE KINASE CHEA"/>
    <property type="match status" value="1"/>
</dbReference>
<dbReference type="Pfam" id="PF01627">
    <property type="entry name" value="Hpt"/>
    <property type="match status" value="1"/>
</dbReference>
<reference evidence="15" key="1">
    <citation type="submission" date="2006-12" db="EMBL/GenBank/DDBJ databases">
        <title>Complete sequence of Halorhodospira halophila SL1.</title>
        <authorList>
            <consortium name="US DOE Joint Genome Institute"/>
            <person name="Copeland A."/>
            <person name="Lucas S."/>
            <person name="Lapidus A."/>
            <person name="Barry K."/>
            <person name="Detter J.C."/>
            <person name="Glavina del Rio T."/>
            <person name="Hammon N."/>
            <person name="Israni S."/>
            <person name="Dalin E."/>
            <person name="Tice H."/>
            <person name="Pitluck S."/>
            <person name="Saunders E."/>
            <person name="Brettin T."/>
            <person name="Bruce D."/>
            <person name="Han C."/>
            <person name="Tapia R."/>
            <person name="Schmutz J."/>
            <person name="Larimer F."/>
            <person name="Land M."/>
            <person name="Hauser L."/>
            <person name="Kyrpides N."/>
            <person name="Mikhailova N."/>
            <person name="Hoff W."/>
            <person name="Richardson P."/>
        </authorList>
    </citation>
    <scope>NUCLEOTIDE SEQUENCE [LARGE SCALE GENOMIC DNA]</scope>
    <source>
        <strain evidence="15">DSM 244 / SL1</strain>
    </source>
</reference>
<evidence type="ECO:0000259" key="11">
    <source>
        <dbReference type="PROSITE" id="PS50109"/>
    </source>
</evidence>
<feature type="compositionally biased region" description="Low complexity" evidence="10">
    <location>
        <begin position="131"/>
        <end position="153"/>
    </location>
</feature>
<dbReference type="PROSITE" id="PS50851">
    <property type="entry name" value="CHEW"/>
    <property type="match status" value="1"/>
</dbReference>
<dbReference type="eggNOG" id="COG0643">
    <property type="taxonomic scope" value="Bacteria"/>
</dbReference>
<dbReference type="Gene3D" id="1.20.120.160">
    <property type="entry name" value="HPT domain"/>
    <property type="match status" value="1"/>
</dbReference>
<evidence type="ECO:0000256" key="3">
    <source>
        <dbReference type="ARBA" id="ARBA00021495"/>
    </source>
</evidence>
<feature type="compositionally biased region" description="Pro residues" evidence="10">
    <location>
        <begin position="267"/>
        <end position="278"/>
    </location>
</feature>
<dbReference type="CDD" id="cd00088">
    <property type="entry name" value="HPT"/>
    <property type="match status" value="1"/>
</dbReference>
<dbReference type="SMART" id="SM00260">
    <property type="entry name" value="CheW"/>
    <property type="match status" value="1"/>
</dbReference>
<dbReference type="InterPro" id="IPR005467">
    <property type="entry name" value="His_kinase_dom"/>
</dbReference>
<dbReference type="FunFam" id="3.30.565.10:FF:000016">
    <property type="entry name" value="Chemotaxis protein CheA, putative"/>
    <property type="match status" value="1"/>
</dbReference>
<feature type="compositionally biased region" description="Low complexity" evidence="10">
    <location>
        <begin position="279"/>
        <end position="293"/>
    </location>
</feature>
<dbReference type="RefSeq" id="WP_011813285.1">
    <property type="nucleotide sequence ID" value="NC_008789.1"/>
</dbReference>
<dbReference type="SUPFAM" id="SSF55874">
    <property type="entry name" value="ATPase domain of HSP90 chaperone/DNA topoisomerase II/histidine kinase"/>
    <property type="match status" value="1"/>
</dbReference>